<dbReference type="GeneID" id="30208125"/>
<reference evidence="4" key="4">
    <citation type="submission" date="2024-02" db="EMBL/GenBank/DDBJ databases">
        <title>Comparative genomics of Cryptococcus and Kwoniella reveals pathogenesis evolution and contrasting modes of karyotype evolution via chromosome fusion or intercentromeric recombination.</title>
        <authorList>
            <person name="Coelho M.A."/>
            <person name="David-Palma M."/>
            <person name="Shea T."/>
            <person name="Bowers K."/>
            <person name="McGinley-Smith S."/>
            <person name="Mohammad A.W."/>
            <person name="Gnirke A."/>
            <person name="Yurkov A.M."/>
            <person name="Nowrousian M."/>
            <person name="Sun S."/>
            <person name="Cuomo C.A."/>
            <person name="Heitman J."/>
        </authorList>
    </citation>
    <scope>NUCLEOTIDE SEQUENCE</scope>
    <source>
        <strain evidence="4">CBS 10118</strain>
    </source>
</reference>
<evidence type="ECO:0000313" key="4">
    <source>
        <dbReference type="EMBL" id="WVW78400.1"/>
    </source>
</evidence>
<evidence type="ECO:0000313" key="5">
    <source>
        <dbReference type="Proteomes" id="UP000092730"/>
    </source>
</evidence>
<feature type="region of interest" description="Disordered" evidence="2">
    <location>
        <begin position="140"/>
        <end position="211"/>
    </location>
</feature>
<dbReference type="EMBL" id="CP144541">
    <property type="protein sequence ID" value="WVW78400.1"/>
    <property type="molecule type" value="Genomic_DNA"/>
</dbReference>
<evidence type="ECO:0000256" key="1">
    <source>
        <dbReference type="SAM" id="Coils"/>
    </source>
</evidence>
<protein>
    <submittedName>
        <fullName evidence="3">Uncharacterized protein</fullName>
    </submittedName>
</protein>
<feature type="coiled-coil region" evidence="1">
    <location>
        <begin position="314"/>
        <end position="348"/>
    </location>
</feature>
<name>A0A1B9G4T4_9TREE</name>
<feature type="compositionally biased region" description="Polar residues" evidence="2">
    <location>
        <begin position="168"/>
        <end position="194"/>
    </location>
</feature>
<dbReference type="EMBL" id="KI894020">
    <property type="protein sequence ID" value="OCF26049.1"/>
    <property type="molecule type" value="Genomic_DNA"/>
</dbReference>
<sequence>MIWLSGIEKNIAPVSASTASENIPSSSSTPSQPLQPNEQIHDIYTQLQSLREVQSFHYLKIMEDKREIALLKEEVKSCDEEITALKKTVHRLEVGARAKSTSPPSQSDQGDVPRSVETAASDTTFEQIAQEFGRLRILPLPVNSPMNSTSSDESFEVLSPPPEETKDSSTSSDNPPKTEEGNQAQKYQSPSQKPEVQLFPPNATPPHPEEARDPLAQFKQEILTNLLALRIRIDQYEETHQISHSDIQSIKTQLEDMKSALPLTRNDRQGLKWLQGEMHKLRTIQNSDIKNNLFFRDLLEKINERIKGMDPGKMASLLNSLNYLQGRLEVLEDRLGVQERRVEDYGDEKIRVREV</sequence>
<keyword evidence="5" id="KW-1185">Reference proteome</keyword>
<feature type="region of interest" description="Disordered" evidence="2">
    <location>
        <begin position="95"/>
        <end position="118"/>
    </location>
</feature>
<organism evidence="3">
    <name type="scientific">Kwoniella bestiolae CBS 10118</name>
    <dbReference type="NCBI Taxonomy" id="1296100"/>
    <lineage>
        <taxon>Eukaryota</taxon>
        <taxon>Fungi</taxon>
        <taxon>Dikarya</taxon>
        <taxon>Basidiomycota</taxon>
        <taxon>Agaricomycotina</taxon>
        <taxon>Tremellomycetes</taxon>
        <taxon>Tremellales</taxon>
        <taxon>Cryptococcaceae</taxon>
        <taxon>Kwoniella</taxon>
    </lineage>
</organism>
<feature type="region of interest" description="Disordered" evidence="2">
    <location>
        <begin position="15"/>
        <end position="36"/>
    </location>
</feature>
<proteinExistence type="predicted"/>
<dbReference type="RefSeq" id="XP_019047119.1">
    <property type="nucleotide sequence ID" value="XM_019190371.1"/>
</dbReference>
<evidence type="ECO:0000256" key="2">
    <source>
        <dbReference type="SAM" id="MobiDB-lite"/>
    </source>
</evidence>
<reference evidence="4" key="2">
    <citation type="submission" date="2013-07" db="EMBL/GenBank/DDBJ databases">
        <authorList>
            <consortium name="The Broad Institute Genome Sequencing Platform"/>
            <person name="Cuomo C."/>
            <person name="Litvintseva A."/>
            <person name="Chen Y."/>
            <person name="Heitman J."/>
            <person name="Sun S."/>
            <person name="Springer D."/>
            <person name="Dromer F."/>
            <person name="Young S.K."/>
            <person name="Zeng Q."/>
            <person name="Gargeya S."/>
            <person name="Fitzgerald M."/>
            <person name="Abouelleil A."/>
            <person name="Alvarado L."/>
            <person name="Berlin A.M."/>
            <person name="Chapman S.B."/>
            <person name="Dewar J."/>
            <person name="Goldberg J."/>
            <person name="Griggs A."/>
            <person name="Gujja S."/>
            <person name="Hansen M."/>
            <person name="Howarth C."/>
            <person name="Imamovic A."/>
            <person name="Larimer J."/>
            <person name="McCowan C."/>
            <person name="Murphy C."/>
            <person name="Pearson M."/>
            <person name="Priest M."/>
            <person name="Roberts A."/>
            <person name="Saif S."/>
            <person name="Shea T."/>
            <person name="Sykes S."/>
            <person name="Wortman J."/>
            <person name="Nusbaum C."/>
            <person name="Birren B."/>
        </authorList>
    </citation>
    <scope>NUCLEOTIDE SEQUENCE</scope>
    <source>
        <strain evidence="4">CBS 10118</strain>
    </source>
</reference>
<reference evidence="3" key="3">
    <citation type="submission" date="2014-01" db="EMBL/GenBank/DDBJ databases">
        <title>Evolution of pathogenesis and genome organization in the Tremellales.</title>
        <authorList>
            <person name="Cuomo C."/>
            <person name="Litvintseva A."/>
            <person name="Heitman J."/>
            <person name="Chen Y."/>
            <person name="Sun S."/>
            <person name="Springer D."/>
            <person name="Dromer F."/>
            <person name="Young S."/>
            <person name="Zeng Q."/>
            <person name="Chapman S."/>
            <person name="Gujja S."/>
            <person name="Saif S."/>
            <person name="Birren B."/>
        </authorList>
    </citation>
    <scope>NUCLEOTIDE SEQUENCE</scope>
    <source>
        <strain evidence="3">CBS 10118</strain>
    </source>
</reference>
<gene>
    <name evidence="3" type="ORF">I302_03726</name>
    <name evidence="4" type="ORF">I302_100354</name>
</gene>
<dbReference type="Proteomes" id="UP000092730">
    <property type="component" value="Chromosome 1"/>
</dbReference>
<dbReference type="KEGG" id="kbi:30208125"/>
<dbReference type="VEuPathDB" id="FungiDB:I302_03726"/>
<feature type="compositionally biased region" description="Polar residues" evidence="2">
    <location>
        <begin position="99"/>
        <end position="109"/>
    </location>
</feature>
<accession>A0A1B9G4T4</accession>
<reference evidence="3" key="1">
    <citation type="submission" date="2013-07" db="EMBL/GenBank/DDBJ databases">
        <title>The Genome Sequence of Cryptococcus bestiolae CBS10118.</title>
        <authorList>
            <consortium name="The Broad Institute Genome Sequencing Platform"/>
            <person name="Cuomo C."/>
            <person name="Litvintseva A."/>
            <person name="Chen Y."/>
            <person name="Heitman J."/>
            <person name="Sun S."/>
            <person name="Springer D."/>
            <person name="Dromer F."/>
            <person name="Young S.K."/>
            <person name="Zeng Q."/>
            <person name="Gargeya S."/>
            <person name="Fitzgerald M."/>
            <person name="Abouelleil A."/>
            <person name="Alvarado L."/>
            <person name="Berlin A.M."/>
            <person name="Chapman S.B."/>
            <person name="Dewar J."/>
            <person name="Goldberg J."/>
            <person name="Griggs A."/>
            <person name="Gujja S."/>
            <person name="Hansen M."/>
            <person name="Howarth C."/>
            <person name="Imamovic A."/>
            <person name="Larimer J."/>
            <person name="McCowan C."/>
            <person name="Murphy C."/>
            <person name="Pearson M."/>
            <person name="Priest M."/>
            <person name="Roberts A."/>
            <person name="Saif S."/>
            <person name="Shea T."/>
            <person name="Sykes S."/>
            <person name="Wortman J."/>
            <person name="Nusbaum C."/>
            <person name="Birren B."/>
        </authorList>
    </citation>
    <scope>NUCLEOTIDE SEQUENCE [LARGE SCALE GENOMIC DNA]</scope>
    <source>
        <strain evidence="3">CBS 10118</strain>
    </source>
</reference>
<evidence type="ECO:0000313" key="3">
    <source>
        <dbReference type="EMBL" id="OCF26049.1"/>
    </source>
</evidence>
<dbReference type="OrthoDB" id="10594223at2759"/>
<keyword evidence="1" id="KW-0175">Coiled coil</keyword>
<dbReference type="AlphaFoldDB" id="A0A1B9G4T4"/>
<feature type="coiled-coil region" evidence="1">
    <location>
        <begin position="61"/>
        <end position="88"/>
    </location>
</feature>